<dbReference type="EMBL" id="JAVRHY010000016">
    <property type="protein sequence ID" value="MDT0619542.1"/>
    <property type="molecule type" value="Genomic_DNA"/>
</dbReference>
<organism evidence="2 3">
    <name type="scientific">Spectribacter acetivorans</name>
    <dbReference type="NCBI Taxonomy" id="3075603"/>
    <lineage>
        <taxon>Bacteria</taxon>
        <taxon>Pseudomonadati</taxon>
        <taxon>Pseudomonadota</taxon>
        <taxon>Gammaproteobacteria</taxon>
        <taxon>Salinisphaerales</taxon>
        <taxon>Salinisphaeraceae</taxon>
        <taxon>Spectribacter</taxon>
    </lineage>
</organism>
<dbReference type="PROSITE" id="PS51257">
    <property type="entry name" value="PROKAR_LIPOPROTEIN"/>
    <property type="match status" value="1"/>
</dbReference>
<feature type="chain" id="PRO_5046274668" description="DUF2059 domain-containing protein" evidence="1">
    <location>
        <begin position="22"/>
        <end position="287"/>
    </location>
</feature>
<accession>A0ABU3BAP8</accession>
<evidence type="ECO:0008006" key="4">
    <source>
        <dbReference type="Google" id="ProtNLM"/>
    </source>
</evidence>
<feature type="signal peptide" evidence="1">
    <location>
        <begin position="1"/>
        <end position="21"/>
    </location>
</feature>
<gene>
    <name evidence="2" type="ORF">RM531_13770</name>
</gene>
<keyword evidence="1" id="KW-0732">Signal</keyword>
<evidence type="ECO:0000313" key="2">
    <source>
        <dbReference type="EMBL" id="MDT0619542.1"/>
    </source>
</evidence>
<evidence type="ECO:0000256" key="1">
    <source>
        <dbReference type="SAM" id="SignalP"/>
    </source>
</evidence>
<comment type="caution">
    <text evidence="2">The sequence shown here is derived from an EMBL/GenBank/DDBJ whole genome shotgun (WGS) entry which is preliminary data.</text>
</comment>
<dbReference type="Proteomes" id="UP001259982">
    <property type="component" value="Unassembled WGS sequence"/>
</dbReference>
<keyword evidence="3" id="KW-1185">Reference proteome</keyword>
<sequence length="287" mass="31483">MFQRFVPGAVALCLVAGLAGCAGWPFGGGAPADNGQAERVIRAYDLDGMLAQVGPIIRDSLDSNLPATVPPDKRRQLDSVIGEVYAPERLAQDMAQRLQQRAVEREQTGKLAVAAEAVDDPLVGRMVANEQAAETEAFATGFQEFLQPPHDPAREPRLDRMRELISEMQLVDLQIEFNAGMLRGMVAARNEVVPAEYRVSDENRARMLDQTRESLRERLPSQLPMMLLYAHRDVSDADVYAYLAMHDQPGMRWVNRALPAVLADTLTAAAERLAAAYPAPPAEPPQG</sequence>
<protein>
    <recommendedName>
        <fullName evidence="4">DUF2059 domain-containing protein</fullName>
    </recommendedName>
</protein>
<proteinExistence type="predicted"/>
<reference evidence="2 3" key="1">
    <citation type="submission" date="2023-09" db="EMBL/GenBank/DDBJ databases">
        <authorList>
            <person name="Rey-Velasco X."/>
        </authorList>
    </citation>
    <scope>NUCLEOTIDE SEQUENCE [LARGE SCALE GENOMIC DNA]</scope>
    <source>
        <strain evidence="2 3">P385</strain>
    </source>
</reference>
<dbReference type="RefSeq" id="WP_311660038.1">
    <property type="nucleotide sequence ID" value="NZ_JAVRHY010000016.1"/>
</dbReference>
<evidence type="ECO:0000313" key="3">
    <source>
        <dbReference type="Proteomes" id="UP001259982"/>
    </source>
</evidence>
<name>A0ABU3BAP8_9GAMM</name>